<name>A0AAN5CM41_9BILA</name>
<keyword evidence="1" id="KW-0812">Transmembrane</keyword>
<reference evidence="3" key="1">
    <citation type="submission" date="2022-10" db="EMBL/GenBank/DDBJ databases">
        <title>Genome assembly of Pristionchus species.</title>
        <authorList>
            <person name="Yoshida K."/>
            <person name="Sommer R.J."/>
        </authorList>
    </citation>
    <scope>NUCLEOTIDE SEQUENCE [LARGE SCALE GENOMIC DNA]</scope>
    <source>
        <strain evidence="3">RS5460</strain>
    </source>
</reference>
<gene>
    <name evidence="2" type="ORF">PMAYCL1PPCAC_17147</name>
</gene>
<dbReference type="EMBL" id="BTRK01000004">
    <property type="protein sequence ID" value="GMR46952.1"/>
    <property type="molecule type" value="Genomic_DNA"/>
</dbReference>
<protein>
    <submittedName>
        <fullName evidence="2">Uncharacterized protein</fullName>
    </submittedName>
</protein>
<dbReference type="Proteomes" id="UP001328107">
    <property type="component" value="Unassembled WGS sequence"/>
</dbReference>
<feature type="transmembrane region" description="Helical" evidence="1">
    <location>
        <begin position="125"/>
        <end position="146"/>
    </location>
</feature>
<feature type="transmembrane region" description="Helical" evidence="1">
    <location>
        <begin position="56"/>
        <end position="76"/>
    </location>
</feature>
<accession>A0AAN5CM41</accession>
<dbReference type="AlphaFoldDB" id="A0AAN5CM41"/>
<keyword evidence="1" id="KW-1133">Transmembrane helix</keyword>
<feature type="transmembrane region" description="Helical" evidence="1">
    <location>
        <begin position="12"/>
        <end position="36"/>
    </location>
</feature>
<keyword evidence="3" id="KW-1185">Reference proteome</keyword>
<keyword evidence="1" id="KW-0472">Membrane</keyword>
<organism evidence="2 3">
    <name type="scientific">Pristionchus mayeri</name>
    <dbReference type="NCBI Taxonomy" id="1317129"/>
    <lineage>
        <taxon>Eukaryota</taxon>
        <taxon>Metazoa</taxon>
        <taxon>Ecdysozoa</taxon>
        <taxon>Nematoda</taxon>
        <taxon>Chromadorea</taxon>
        <taxon>Rhabditida</taxon>
        <taxon>Rhabditina</taxon>
        <taxon>Diplogasteromorpha</taxon>
        <taxon>Diplogasteroidea</taxon>
        <taxon>Neodiplogasteridae</taxon>
        <taxon>Pristionchus</taxon>
    </lineage>
</organism>
<comment type="caution">
    <text evidence="2">The sequence shown here is derived from an EMBL/GenBank/DDBJ whole genome shotgun (WGS) entry which is preliminary data.</text>
</comment>
<evidence type="ECO:0000313" key="2">
    <source>
        <dbReference type="EMBL" id="GMR46952.1"/>
    </source>
</evidence>
<sequence>MVYQHPMFTHRICCCSATVASQVMACIAIVLCAIVAVSNWIYDTPLYLEIYQKYEYFGTILVVTEIFACFLVFVACYKIRPSFVLPIIVIQIWNSISIVGTGIWIIIYLWDGLDSWDIVNIICEYAFSLLISLFVLHCHVCCFKLLSFMGVSAHHHHCGPPHYYA</sequence>
<evidence type="ECO:0000256" key="1">
    <source>
        <dbReference type="SAM" id="Phobius"/>
    </source>
</evidence>
<evidence type="ECO:0000313" key="3">
    <source>
        <dbReference type="Proteomes" id="UP001328107"/>
    </source>
</evidence>
<proteinExistence type="predicted"/>
<feature type="transmembrane region" description="Helical" evidence="1">
    <location>
        <begin position="83"/>
        <end position="110"/>
    </location>
</feature>